<evidence type="ECO:0000313" key="2">
    <source>
        <dbReference type="EMBL" id="TID26600.1"/>
    </source>
</evidence>
<name>A0A4Z1PCS5_9PEZI</name>
<dbReference type="Pfam" id="PF24564">
    <property type="entry name" value="DUF7605"/>
    <property type="match status" value="1"/>
</dbReference>
<dbReference type="AlphaFoldDB" id="A0A4Z1PCS5"/>
<proteinExistence type="predicted"/>
<reference evidence="2 3" key="1">
    <citation type="submission" date="2019-04" db="EMBL/GenBank/DDBJ databases">
        <title>High contiguity whole genome sequence and gene annotation resource for two Venturia nashicola isolates.</title>
        <authorList>
            <person name="Prokchorchik M."/>
            <person name="Won K."/>
            <person name="Lee Y."/>
            <person name="Choi E.D."/>
            <person name="Segonzac C."/>
            <person name="Sohn K.H."/>
        </authorList>
    </citation>
    <scope>NUCLEOTIDE SEQUENCE [LARGE SCALE GENOMIC DNA]</scope>
    <source>
        <strain evidence="2 3">PRI2</strain>
    </source>
</reference>
<evidence type="ECO:0000313" key="3">
    <source>
        <dbReference type="Proteomes" id="UP000298493"/>
    </source>
</evidence>
<comment type="caution">
    <text evidence="2">The sequence shown here is derived from an EMBL/GenBank/DDBJ whole genome shotgun (WGS) entry which is preliminary data.</text>
</comment>
<protein>
    <submittedName>
        <fullName evidence="2">Autophagy-related protein 2</fullName>
    </submittedName>
</protein>
<accession>A0A4Z1PCS5</accession>
<sequence>MSVTSLLQPGRTDWVGLRLLGQGYFDWNSDLGSEMRKVLETPWTEVTGNAVKSHDTCRLTDELQRAYNQIQKYLGKITFSETWHAVQKVWSKLESLRENVFKKVCGSSKSSYLLENMIPVYRKAGQERGRGMAARQRSAVESQIKTGAIYEGTTEKTKNGPNAAINLCFLQLFAGAYEELSWILDRLNVLEATIIKPDPHRVAVLTKCWFLGMDRGCSLYNPRNT</sequence>
<feature type="domain" description="DUF7605" evidence="1">
    <location>
        <begin position="24"/>
        <end position="149"/>
    </location>
</feature>
<gene>
    <name evidence="2" type="ORF">E6O75_ATG01093</name>
</gene>
<dbReference type="Proteomes" id="UP000298493">
    <property type="component" value="Unassembled WGS sequence"/>
</dbReference>
<dbReference type="InterPro" id="IPR056024">
    <property type="entry name" value="DUF7605"/>
</dbReference>
<organism evidence="2 3">
    <name type="scientific">Venturia nashicola</name>
    <dbReference type="NCBI Taxonomy" id="86259"/>
    <lineage>
        <taxon>Eukaryota</taxon>
        <taxon>Fungi</taxon>
        <taxon>Dikarya</taxon>
        <taxon>Ascomycota</taxon>
        <taxon>Pezizomycotina</taxon>
        <taxon>Dothideomycetes</taxon>
        <taxon>Pleosporomycetidae</taxon>
        <taxon>Venturiales</taxon>
        <taxon>Venturiaceae</taxon>
        <taxon>Venturia</taxon>
    </lineage>
</organism>
<evidence type="ECO:0000259" key="1">
    <source>
        <dbReference type="Pfam" id="PF24564"/>
    </source>
</evidence>
<keyword evidence="3" id="KW-1185">Reference proteome</keyword>
<dbReference type="EMBL" id="SNSC02000002">
    <property type="protein sequence ID" value="TID26600.1"/>
    <property type="molecule type" value="Genomic_DNA"/>
</dbReference>
<dbReference type="STRING" id="86259.A0A4Z1PCS5"/>